<dbReference type="EC" id="2.3.1.286" evidence="1"/>
<comment type="caution">
    <text evidence="6">The sequence shown here is derived from an EMBL/GenBank/DDBJ whole genome shotgun (WGS) entry which is preliminary data.</text>
</comment>
<dbReference type="PANTHER" id="PTHR11085:SF10">
    <property type="entry name" value="NAD-DEPENDENT PROTEIN DEACYLASE SIRTUIN-5, MITOCHONDRIAL-RELATED"/>
    <property type="match status" value="1"/>
</dbReference>
<dbReference type="PANTHER" id="PTHR11085">
    <property type="entry name" value="NAD-DEPENDENT PROTEIN DEACYLASE SIRTUIN-5, MITOCHONDRIAL-RELATED"/>
    <property type="match status" value="1"/>
</dbReference>
<dbReference type="Gene3D" id="3.40.50.1220">
    <property type="entry name" value="TPP-binding domain"/>
    <property type="match status" value="1"/>
</dbReference>
<dbReference type="InterPro" id="IPR050134">
    <property type="entry name" value="NAD-dep_sirtuin_deacylases"/>
</dbReference>
<feature type="binding site" evidence="4">
    <location>
        <position position="133"/>
    </location>
    <ligand>
        <name>Zn(2+)</name>
        <dbReference type="ChEBI" id="CHEBI:29105"/>
    </ligand>
</feature>
<evidence type="ECO:0000259" key="5">
    <source>
        <dbReference type="PROSITE" id="PS50305"/>
    </source>
</evidence>
<sequence length="249" mass="27538">MTYEEKIRSLAEYLKKPGHNFAFTGAGVSTESGIPDFRSRGSGLWERVDPMKAASLSALRREPAQFYKFFMGVRESFAGAEPNAAHYALARLEEEKLLAGVITQNIDGLHRAAGSQKVWEVHGHMRSCRCLDCSKPYPFNVLLDQYRSGTNPPRCSQCGGMLRPDVVLFEDAMGEDFYKAYHALSGCQLLIVVGSSLQVYPAASLPELAKRLVIVNREPTPWDSRASLVINETMAGQVFTDLMAVLGLD</sequence>
<accession>A0A4Y7R6Z8</accession>
<dbReference type="InterPro" id="IPR003000">
    <property type="entry name" value="Sirtuin"/>
</dbReference>
<protein>
    <recommendedName>
        <fullName evidence="1">protein acetyllysine N-acetyltransferase</fullName>
        <ecNumber evidence="1">2.3.1.286</ecNumber>
    </recommendedName>
</protein>
<dbReference type="GO" id="GO:0070403">
    <property type="term" value="F:NAD+ binding"/>
    <property type="evidence" value="ECO:0007669"/>
    <property type="project" value="InterPro"/>
</dbReference>
<dbReference type="RefSeq" id="WP_190258914.1">
    <property type="nucleotide sequence ID" value="NZ_QFGA01000003.1"/>
</dbReference>
<proteinExistence type="predicted"/>
<keyword evidence="3" id="KW-0520">NAD</keyword>
<feature type="binding site" evidence="4">
    <location>
        <position position="158"/>
    </location>
    <ligand>
        <name>Zn(2+)</name>
        <dbReference type="ChEBI" id="CHEBI:29105"/>
    </ligand>
</feature>
<dbReference type="InterPro" id="IPR029035">
    <property type="entry name" value="DHS-like_NAD/FAD-binding_dom"/>
</dbReference>
<feature type="binding site" evidence="4">
    <location>
        <position position="130"/>
    </location>
    <ligand>
        <name>Zn(2+)</name>
        <dbReference type="ChEBI" id="CHEBI:29105"/>
    </ligand>
</feature>
<keyword evidence="4" id="KW-0862">Zinc</keyword>
<keyword evidence="2" id="KW-0808">Transferase</keyword>
<evidence type="ECO:0000256" key="3">
    <source>
        <dbReference type="ARBA" id="ARBA00023027"/>
    </source>
</evidence>
<dbReference type="CDD" id="cd01407">
    <property type="entry name" value="SIR2-fam"/>
    <property type="match status" value="1"/>
</dbReference>
<evidence type="ECO:0000256" key="2">
    <source>
        <dbReference type="ARBA" id="ARBA00022679"/>
    </source>
</evidence>
<dbReference type="Pfam" id="PF02146">
    <property type="entry name" value="SIR2"/>
    <property type="match status" value="1"/>
</dbReference>
<dbReference type="AlphaFoldDB" id="A0A4Y7R6Z8"/>
<name>A0A4Y7R6Z8_9FIRM</name>
<dbReference type="InterPro" id="IPR026591">
    <property type="entry name" value="Sirtuin_cat_small_dom_sf"/>
</dbReference>
<dbReference type="PROSITE" id="PS50305">
    <property type="entry name" value="SIRTUIN"/>
    <property type="match status" value="1"/>
</dbReference>
<evidence type="ECO:0000256" key="4">
    <source>
        <dbReference type="PROSITE-ProRule" id="PRU00236"/>
    </source>
</evidence>
<feature type="domain" description="Deacetylase sirtuin-type" evidence="5">
    <location>
        <begin position="1"/>
        <end position="249"/>
    </location>
</feature>
<evidence type="ECO:0000313" key="7">
    <source>
        <dbReference type="Proteomes" id="UP000298324"/>
    </source>
</evidence>
<evidence type="ECO:0000313" key="6">
    <source>
        <dbReference type="EMBL" id="TEB04536.1"/>
    </source>
</evidence>
<dbReference type="GO" id="GO:0017136">
    <property type="term" value="F:histone deacetylase activity, NAD-dependent"/>
    <property type="evidence" value="ECO:0007669"/>
    <property type="project" value="TreeGrafter"/>
</dbReference>
<dbReference type="InterPro" id="IPR026590">
    <property type="entry name" value="Ssirtuin_cat_dom"/>
</dbReference>
<dbReference type="EMBL" id="QFGA01000003">
    <property type="protein sequence ID" value="TEB04536.1"/>
    <property type="molecule type" value="Genomic_DNA"/>
</dbReference>
<reference evidence="6 7" key="1">
    <citation type="journal article" date="2018" name="Environ. Microbiol.">
        <title>Novel energy conservation strategies and behaviour of Pelotomaculum schinkii driving syntrophic propionate catabolism.</title>
        <authorList>
            <person name="Hidalgo-Ahumada C.A.P."/>
            <person name="Nobu M.K."/>
            <person name="Narihiro T."/>
            <person name="Tamaki H."/>
            <person name="Liu W.T."/>
            <person name="Kamagata Y."/>
            <person name="Stams A.J.M."/>
            <person name="Imachi H."/>
            <person name="Sousa D.Z."/>
        </authorList>
    </citation>
    <scope>NUCLEOTIDE SEQUENCE [LARGE SCALE GENOMIC DNA]</scope>
    <source>
        <strain evidence="6 7">HH</strain>
    </source>
</reference>
<keyword evidence="4" id="KW-0479">Metal-binding</keyword>
<dbReference type="SUPFAM" id="SSF52467">
    <property type="entry name" value="DHS-like NAD/FAD-binding domain"/>
    <property type="match status" value="1"/>
</dbReference>
<gene>
    <name evidence="6" type="primary">cobB_3</name>
    <name evidence="6" type="ORF">Psch_03296</name>
</gene>
<evidence type="ECO:0000256" key="1">
    <source>
        <dbReference type="ARBA" id="ARBA00012928"/>
    </source>
</evidence>
<dbReference type="NCBIfam" id="NF001753">
    <property type="entry name" value="PRK00481.1-3"/>
    <property type="match status" value="1"/>
</dbReference>
<dbReference type="Gene3D" id="3.30.1600.10">
    <property type="entry name" value="SIR2/SIRT2 'Small Domain"/>
    <property type="match status" value="1"/>
</dbReference>
<dbReference type="GO" id="GO:0046872">
    <property type="term" value="F:metal ion binding"/>
    <property type="evidence" value="ECO:0007669"/>
    <property type="project" value="UniProtKB-KW"/>
</dbReference>
<keyword evidence="7" id="KW-1185">Reference proteome</keyword>
<feature type="binding site" evidence="4">
    <location>
        <position position="155"/>
    </location>
    <ligand>
        <name>Zn(2+)</name>
        <dbReference type="ChEBI" id="CHEBI:29105"/>
    </ligand>
</feature>
<dbReference type="Proteomes" id="UP000298324">
    <property type="component" value="Unassembled WGS sequence"/>
</dbReference>
<dbReference type="GO" id="GO:0016787">
    <property type="term" value="F:hydrolase activity"/>
    <property type="evidence" value="ECO:0007669"/>
    <property type="project" value="UniProtKB-KW"/>
</dbReference>
<organism evidence="6 7">
    <name type="scientific">Pelotomaculum schinkii</name>
    <dbReference type="NCBI Taxonomy" id="78350"/>
    <lineage>
        <taxon>Bacteria</taxon>
        <taxon>Bacillati</taxon>
        <taxon>Bacillota</taxon>
        <taxon>Clostridia</taxon>
        <taxon>Eubacteriales</taxon>
        <taxon>Desulfotomaculaceae</taxon>
        <taxon>Pelotomaculum</taxon>
    </lineage>
</organism>
<keyword evidence="6" id="KW-0378">Hydrolase</keyword>
<feature type="active site" description="Proton acceptor" evidence="4">
    <location>
        <position position="122"/>
    </location>
</feature>